<gene>
    <name evidence="2" type="ORF">GOP47_0009797</name>
</gene>
<feature type="compositionally biased region" description="Polar residues" evidence="1">
    <location>
        <begin position="156"/>
        <end position="165"/>
    </location>
</feature>
<feature type="compositionally biased region" description="Basic and acidic residues" evidence="1">
    <location>
        <begin position="105"/>
        <end position="117"/>
    </location>
</feature>
<feature type="region of interest" description="Disordered" evidence="1">
    <location>
        <begin position="46"/>
        <end position="172"/>
    </location>
</feature>
<dbReference type="OrthoDB" id="673745at2759"/>
<evidence type="ECO:0000313" key="2">
    <source>
        <dbReference type="EMBL" id="KAI5075721.1"/>
    </source>
</evidence>
<dbReference type="PANTHER" id="PTHR37218:SF2">
    <property type="entry name" value="COILED-COIL PROTEIN"/>
    <property type="match status" value="1"/>
</dbReference>
<dbReference type="PANTHER" id="PTHR37218">
    <property type="entry name" value="COILED-COIL PROTEIN"/>
    <property type="match status" value="1"/>
</dbReference>
<dbReference type="AlphaFoldDB" id="A0A9D4UXA2"/>
<dbReference type="EMBL" id="JABFUD020000009">
    <property type="protein sequence ID" value="KAI5075721.1"/>
    <property type="molecule type" value="Genomic_DNA"/>
</dbReference>
<feature type="compositionally biased region" description="Basic and acidic residues" evidence="1">
    <location>
        <begin position="134"/>
        <end position="146"/>
    </location>
</feature>
<evidence type="ECO:0000313" key="3">
    <source>
        <dbReference type="Proteomes" id="UP000886520"/>
    </source>
</evidence>
<reference evidence="2" key="1">
    <citation type="submission" date="2021-01" db="EMBL/GenBank/DDBJ databases">
        <title>Adiantum capillus-veneris genome.</title>
        <authorList>
            <person name="Fang Y."/>
            <person name="Liao Q."/>
        </authorList>
    </citation>
    <scope>NUCLEOTIDE SEQUENCE</scope>
    <source>
        <strain evidence="2">H3</strain>
        <tissue evidence="2">Leaf</tissue>
    </source>
</reference>
<keyword evidence="3" id="KW-1185">Reference proteome</keyword>
<name>A0A9D4UXA2_ADICA</name>
<protein>
    <submittedName>
        <fullName evidence="2">Uncharacterized protein</fullName>
    </submittedName>
</protein>
<sequence length="231" mass="26336">MGKGKGRRRRRANYLAAHDSHAILPAPPTVSDFVAVPSKLRRIITLKSASPYGHLSKGRDHHPGTRRAKGKQAQKQRSTKQKNASNDRKQEETGNGRDICPSEASEPKQKKNRKWEDELQVLSEKFKATPVHKGLNERKKRYLQEKKNRKKRVTPSDINESNPSLHKQEKISFGEIVEAPPKLSFPTKHTTAAVERLRQQAIETYRERRKWLTRPGSHQPPPLANEAAMSL</sequence>
<feature type="compositionally biased region" description="Basic and acidic residues" evidence="1">
    <location>
        <begin position="85"/>
        <end position="95"/>
    </location>
</feature>
<comment type="caution">
    <text evidence="2">The sequence shown here is derived from an EMBL/GenBank/DDBJ whole genome shotgun (WGS) entry which is preliminary data.</text>
</comment>
<feature type="region of interest" description="Disordered" evidence="1">
    <location>
        <begin position="211"/>
        <end position="231"/>
    </location>
</feature>
<accession>A0A9D4UXA2</accession>
<proteinExistence type="predicted"/>
<dbReference type="Proteomes" id="UP000886520">
    <property type="component" value="Chromosome 9"/>
</dbReference>
<feature type="compositionally biased region" description="Basic residues" evidence="1">
    <location>
        <begin position="64"/>
        <end position="80"/>
    </location>
</feature>
<organism evidence="2 3">
    <name type="scientific">Adiantum capillus-veneris</name>
    <name type="common">Maidenhair fern</name>
    <dbReference type="NCBI Taxonomy" id="13818"/>
    <lineage>
        <taxon>Eukaryota</taxon>
        <taxon>Viridiplantae</taxon>
        <taxon>Streptophyta</taxon>
        <taxon>Embryophyta</taxon>
        <taxon>Tracheophyta</taxon>
        <taxon>Polypodiopsida</taxon>
        <taxon>Polypodiidae</taxon>
        <taxon>Polypodiales</taxon>
        <taxon>Pteridineae</taxon>
        <taxon>Pteridaceae</taxon>
        <taxon>Vittarioideae</taxon>
        <taxon>Adiantum</taxon>
    </lineage>
</organism>
<evidence type="ECO:0000256" key="1">
    <source>
        <dbReference type="SAM" id="MobiDB-lite"/>
    </source>
</evidence>